<evidence type="ECO:0000256" key="1">
    <source>
        <dbReference type="ARBA" id="ARBA00022679"/>
    </source>
</evidence>
<comment type="caution">
    <text evidence="5">The sequence shown here is derived from an EMBL/GenBank/DDBJ whole genome shotgun (WGS) entry which is preliminary data.</text>
</comment>
<evidence type="ECO:0000256" key="3">
    <source>
        <dbReference type="SAM" id="MobiDB-lite"/>
    </source>
</evidence>
<dbReference type="EC" id="2.3.1.-" evidence="5"/>
<keyword evidence="2 5" id="KW-0012">Acyltransferase</keyword>
<evidence type="ECO:0000259" key="4">
    <source>
        <dbReference type="PROSITE" id="PS51186"/>
    </source>
</evidence>
<reference evidence="6" key="1">
    <citation type="journal article" date="2019" name="Int. J. Syst. Evol. Microbiol.">
        <title>The Global Catalogue of Microorganisms (GCM) 10K type strain sequencing project: providing services to taxonomists for standard genome sequencing and annotation.</title>
        <authorList>
            <consortium name="The Broad Institute Genomics Platform"/>
            <consortium name="The Broad Institute Genome Sequencing Center for Infectious Disease"/>
            <person name="Wu L."/>
            <person name="Ma J."/>
        </authorList>
    </citation>
    <scope>NUCLEOTIDE SEQUENCE [LARGE SCALE GENOMIC DNA]</scope>
    <source>
        <strain evidence="6">Q85</strain>
    </source>
</reference>
<dbReference type="NCBIfam" id="NF002959">
    <property type="entry name" value="PRK03624.1"/>
    <property type="match status" value="1"/>
</dbReference>
<dbReference type="EMBL" id="JBHUFC010000001">
    <property type="protein sequence ID" value="MFD1786436.1"/>
    <property type="molecule type" value="Genomic_DNA"/>
</dbReference>
<proteinExistence type="predicted"/>
<feature type="compositionally biased region" description="Basic and acidic residues" evidence="3">
    <location>
        <begin position="1"/>
        <end position="10"/>
    </location>
</feature>
<dbReference type="CDD" id="cd04301">
    <property type="entry name" value="NAT_SF"/>
    <property type="match status" value="1"/>
</dbReference>
<dbReference type="InterPro" id="IPR050832">
    <property type="entry name" value="Bact_Acetyltransf"/>
</dbReference>
<dbReference type="InterPro" id="IPR016181">
    <property type="entry name" value="Acyl_CoA_acyltransferase"/>
</dbReference>
<dbReference type="Pfam" id="PF00583">
    <property type="entry name" value="Acetyltransf_1"/>
    <property type="match status" value="1"/>
</dbReference>
<evidence type="ECO:0000256" key="2">
    <source>
        <dbReference type="ARBA" id="ARBA00023315"/>
    </source>
</evidence>
<dbReference type="SUPFAM" id="SSF55729">
    <property type="entry name" value="Acyl-CoA N-acyltransferases (Nat)"/>
    <property type="match status" value="1"/>
</dbReference>
<protein>
    <submittedName>
        <fullName evidence="5">GNAT family acetyltransferase</fullName>
        <ecNumber evidence="5">2.3.1.-</ecNumber>
    </submittedName>
</protein>
<feature type="region of interest" description="Disordered" evidence="3">
    <location>
        <begin position="1"/>
        <end position="38"/>
    </location>
</feature>
<feature type="domain" description="N-acetyltransferase" evidence="4">
    <location>
        <begin position="46"/>
        <end position="184"/>
    </location>
</feature>
<dbReference type="InterPro" id="IPR000182">
    <property type="entry name" value="GNAT_dom"/>
</dbReference>
<sequence>MTGTRDRAGREPGPVARQQTAAVTPDSKPSGGGFRQRHSAATAAAPCIEAATAYDREAVVALWRACDLTRPWNDPDRDFLQAVSGATSAVLVVRDGGGVIGSIMVGFDGHRGWVYYVAVHPEARRGGLGRALMAAAEDWLTAREAPKIQLMVREGNEAAARFYEALGLERQAVVTYGRFFGHAT</sequence>
<evidence type="ECO:0000313" key="6">
    <source>
        <dbReference type="Proteomes" id="UP001597283"/>
    </source>
</evidence>
<dbReference type="PANTHER" id="PTHR43877">
    <property type="entry name" value="AMINOALKYLPHOSPHONATE N-ACETYLTRANSFERASE-RELATED-RELATED"/>
    <property type="match status" value="1"/>
</dbReference>
<accession>A0ABW4N8R0</accession>
<dbReference type="RefSeq" id="WP_380938384.1">
    <property type="nucleotide sequence ID" value="NZ_JBHUFC010000001.1"/>
</dbReference>
<keyword evidence="6" id="KW-1185">Reference proteome</keyword>
<gene>
    <name evidence="5" type="ORF">ACFSC3_02505</name>
</gene>
<dbReference type="GO" id="GO:0016746">
    <property type="term" value="F:acyltransferase activity"/>
    <property type="evidence" value="ECO:0007669"/>
    <property type="project" value="UniProtKB-KW"/>
</dbReference>
<dbReference type="PROSITE" id="PS51186">
    <property type="entry name" value="GNAT"/>
    <property type="match status" value="1"/>
</dbReference>
<keyword evidence="1 5" id="KW-0808">Transferase</keyword>
<name>A0ABW4N8R0_9SPHN</name>
<dbReference type="Gene3D" id="3.40.630.30">
    <property type="match status" value="1"/>
</dbReference>
<evidence type="ECO:0000313" key="5">
    <source>
        <dbReference type="EMBL" id="MFD1786436.1"/>
    </source>
</evidence>
<organism evidence="5 6">
    <name type="scientific">Sphingomonas floccifaciens</name>
    <dbReference type="NCBI Taxonomy" id="1844115"/>
    <lineage>
        <taxon>Bacteria</taxon>
        <taxon>Pseudomonadati</taxon>
        <taxon>Pseudomonadota</taxon>
        <taxon>Alphaproteobacteria</taxon>
        <taxon>Sphingomonadales</taxon>
        <taxon>Sphingomonadaceae</taxon>
        <taxon>Sphingomonas</taxon>
    </lineage>
</organism>
<dbReference type="Proteomes" id="UP001597283">
    <property type="component" value="Unassembled WGS sequence"/>
</dbReference>